<dbReference type="EMBL" id="BQNB010009059">
    <property type="protein sequence ID" value="GJS58153.1"/>
    <property type="molecule type" value="Genomic_DNA"/>
</dbReference>
<protein>
    <recommendedName>
        <fullName evidence="5">Xylulose kinase-1</fullName>
    </recommendedName>
</protein>
<proteinExistence type="predicted"/>
<evidence type="ECO:0000313" key="3">
    <source>
        <dbReference type="EMBL" id="GJS58153.1"/>
    </source>
</evidence>
<evidence type="ECO:0000256" key="2">
    <source>
        <dbReference type="SAM" id="MobiDB-lite"/>
    </source>
</evidence>
<sequence>MAALRFAETHNLVSFLEKPEESDGFAQSVDFLNAHPINYALTFNPTIYTSCIEQFWDTAKAKTVNGEPQKKQTRRKQRKDTKVPQPSSSTEPITDEAANEEHVPTHSNDPLLSGEDRMKLTELMELCTKLSKRVLNLETAKTAQAKEIASLKKKVKQLQKKRRSRTPVLKRLRKVGEEIVDLDADTEVTLVDETHRRNDDLVFDTSVLDDEEVFAGQDVVEKEVSTAEPVTTAGEVVTTASVEVSAATTTTTTVDELTLAQTLIEIKAAKPKVRGVMIQEPAASKSPHDKGKAKMIESKKPLKKKDQIMYDQEVALNLQAQLQAELEEEERLARQKEEEANIALLNTWDKYKL</sequence>
<name>A0ABQ4WZ02_9ASTR</name>
<accession>A0ABQ4WZ02</accession>
<evidence type="ECO:0000256" key="1">
    <source>
        <dbReference type="SAM" id="Coils"/>
    </source>
</evidence>
<feature type="coiled-coil region" evidence="1">
    <location>
        <begin position="312"/>
        <end position="346"/>
    </location>
</feature>
<keyword evidence="1" id="KW-0175">Coiled coil</keyword>
<evidence type="ECO:0000313" key="4">
    <source>
        <dbReference type="Proteomes" id="UP001151760"/>
    </source>
</evidence>
<reference evidence="3" key="1">
    <citation type="journal article" date="2022" name="Int. J. Mol. Sci.">
        <title>Draft Genome of Tanacetum Coccineum: Genomic Comparison of Closely Related Tanacetum-Family Plants.</title>
        <authorList>
            <person name="Yamashiro T."/>
            <person name="Shiraishi A."/>
            <person name="Nakayama K."/>
            <person name="Satake H."/>
        </authorList>
    </citation>
    <scope>NUCLEOTIDE SEQUENCE</scope>
</reference>
<feature type="region of interest" description="Disordered" evidence="2">
    <location>
        <begin position="63"/>
        <end position="114"/>
    </location>
</feature>
<organism evidence="3 4">
    <name type="scientific">Tanacetum coccineum</name>
    <dbReference type="NCBI Taxonomy" id="301880"/>
    <lineage>
        <taxon>Eukaryota</taxon>
        <taxon>Viridiplantae</taxon>
        <taxon>Streptophyta</taxon>
        <taxon>Embryophyta</taxon>
        <taxon>Tracheophyta</taxon>
        <taxon>Spermatophyta</taxon>
        <taxon>Magnoliopsida</taxon>
        <taxon>eudicotyledons</taxon>
        <taxon>Gunneridae</taxon>
        <taxon>Pentapetalae</taxon>
        <taxon>asterids</taxon>
        <taxon>campanulids</taxon>
        <taxon>Asterales</taxon>
        <taxon>Asteraceae</taxon>
        <taxon>Asteroideae</taxon>
        <taxon>Anthemideae</taxon>
        <taxon>Anthemidinae</taxon>
        <taxon>Tanacetum</taxon>
    </lineage>
</organism>
<comment type="caution">
    <text evidence="3">The sequence shown here is derived from an EMBL/GenBank/DDBJ whole genome shotgun (WGS) entry which is preliminary data.</text>
</comment>
<dbReference type="Proteomes" id="UP001151760">
    <property type="component" value="Unassembled WGS sequence"/>
</dbReference>
<reference evidence="3" key="2">
    <citation type="submission" date="2022-01" db="EMBL/GenBank/DDBJ databases">
        <authorList>
            <person name="Yamashiro T."/>
            <person name="Shiraishi A."/>
            <person name="Satake H."/>
            <person name="Nakayama K."/>
        </authorList>
    </citation>
    <scope>NUCLEOTIDE SEQUENCE</scope>
</reference>
<gene>
    <name evidence="3" type="ORF">Tco_0652937</name>
</gene>
<evidence type="ECO:0008006" key="5">
    <source>
        <dbReference type="Google" id="ProtNLM"/>
    </source>
</evidence>
<keyword evidence="4" id="KW-1185">Reference proteome</keyword>